<gene>
    <name evidence="1" type="ORF">P7H43_07505</name>
</gene>
<dbReference type="AlphaFoldDB" id="A0AAW8U339"/>
<evidence type="ECO:0000313" key="1">
    <source>
        <dbReference type="EMBL" id="MDT2810325.1"/>
    </source>
</evidence>
<proteinExistence type="predicted"/>
<reference evidence="1" key="1">
    <citation type="submission" date="2023-03" db="EMBL/GenBank/DDBJ databases">
        <authorList>
            <person name="Shen W."/>
            <person name="Cai J."/>
        </authorList>
    </citation>
    <scope>NUCLEOTIDE SEQUENCE</scope>
    <source>
        <strain evidence="1">B226-2</strain>
    </source>
</reference>
<dbReference type="Proteomes" id="UP001256711">
    <property type="component" value="Unassembled WGS sequence"/>
</dbReference>
<name>A0AAW8U339_9ENTE</name>
<evidence type="ECO:0008006" key="3">
    <source>
        <dbReference type="Google" id="ProtNLM"/>
    </source>
</evidence>
<dbReference type="RefSeq" id="WP_311835423.1">
    <property type="nucleotide sequence ID" value="NZ_JARQBJ010000003.1"/>
</dbReference>
<comment type="caution">
    <text evidence="1">The sequence shown here is derived from an EMBL/GenBank/DDBJ whole genome shotgun (WGS) entry which is preliminary data.</text>
</comment>
<protein>
    <recommendedName>
        <fullName evidence="3">GtrA family protein</fullName>
    </recommendedName>
</protein>
<accession>A0AAW8U339</accession>
<organism evidence="1 2">
    <name type="scientific">Enterococcus asini</name>
    <dbReference type="NCBI Taxonomy" id="57732"/>
    <lineage>
        <taxon>Bacteria</taxon>
        <taxon>Bacillati</taxon>
        <taxon>Bacillota</taxon>
        <taxon>Bacilli</taxon>
        <taxon>Lactobacillales</taxon>
        <taxon>Enterococcaceae</taxon>
        <taxon>Enterococcus</taxon>
    </lineage>
</organism>
<evidence type="ECO:0000313" key="2">
    <source>
        <dbReference type="Proteomes" id="UP001256711"/>
    </source>
</evidence>
<dbReference type="EMBL" id="JARQBJ010000003">
    <property type="protein sequence ID" value="MDT2810325.1"/>
    <property type="molecule type" value="Genomic_DNA"/>
</dbReference>
<sequence length="41" mass="4651">MKDAKPKESSLGFFVKNVLEHAMISQLFAGFLGFRYTKSII</sequence>